<dbReference type="AlphaFoldDB" id="A0A7I9UUJ3"/>
<evidence type="ECO:0000313" key="2">
    <source>
        <dbReference type="Proteomes" id="UP000444980"/>
    </source>
</evidence>
<dbReference type="EMBL" id="BJOU01000001">
    <property type="protein sequence ID" value="GED96794.1"/>
    <property type="molecule type" value="Genomic_DNA"/>
</dbReference>
<accession>A0A7I9UUJ3</accession>
<organism evidence="1 2">
    <name type="scientific">Gordonia crocea</name>
    <dbReference type="NCBI Taxonomy" id="589162"/>
    <lineage>
        <taxon>Bacteria</taxon>
        <taxon>Bacillati</taxon>
        <taxon>Actinomycetota</taxon>
        <taxon>Actinomycetes</taxon>
        <taxon>Mycobacteriales</taxon>
        <taxon>Gordoniaceae</taxon>
        <taxon>Gordonia</taxon>
    </lineage>
</organism>
<keyword evidence="2" id="KW-1185">Reference proteome</keyword>
<evidence type="ECO:0000313" key="1">
    <source>
        <dbReference type="EMBL" id="GED96794.1"/>
    </source>
</evidence>
<proteinExistence type="predicted"/>
<gene>
    <name evidence="1" type="ORF">nbrc107697_08330</name>
</gene>
<reference evidence="2" key="1">
    <citation type="submission" date="2019-06" db="EMBL/GenBank/DDBJ databases">
        <title>Gordonia isolated from sludge of a wastewater treatment plant.</title>
        <authorList>
            <person name="Tamura T."/>
            <person name="Aoyama K."/>
            <person name="Kang Y."/>
            <person name="Saito S."/>
            <person name="Akiyama N."/>
            <person name="Yazawa K."/>
            <person name="Gonoi T."/>
            <person name="Mikami Y."/>
        </authorList>
    </citation>
    <scope>NUCLEOTIDE SEQUENCE [LARGE SCALE GENOMIC DNA]</scope>
    <source>
        <strain evidence="2">NBRC 107697</strain>
    </source>
</reference>
<protein>
    <submittedName>
        <fullName evidence="1">Uncharacterized protein</fullName>
    </submittedName>
</protein>
<dbReference type="Proteomes" id="UP000444980">
    <property type="component" value="Unassembled WGS sequence"/>
</dbReference>
<sequence length="176" mass="19497">MYWVDQESVNAPILIGALRSDELLLNAVSGWFKGEWALLAVTSERVLLACAGNTEKSTPGYVYEMPLQAVTGIADGDVEDGYRIAQLQDYESWTKIFVNGLTPVYVSDQRVYWVIAEMMNEKSAELEKAADGGILDEFTRYRAIREAQRAGGLDSDTATAAIARMFGVEPPERDAY</sequence>
<comment type="caution">
    <text evidence="1">The sequence shown here is derived from an EMBL/GenBank/DDBJ whole genome shotgun (WGS) entry which is preliminary data.</text>
</comment>
<name>A0A7I9UUJ3_9ACTN</name>